<dbReference type="CDD" id="cd21115">
    <property type="entry name" value="legumain_C"/>
    <property type="match status" value="1"/>
</dbReference>
<dbReference type="EMBL" id="OC915023">
    <property type="protein sequence ID" value="CAD7638210.1"/>
    <property type="molecule type" value="Genomic_DNA"/>
</dbReference>
<dbReference type="Gene3D" id="3.40.50.1460">
    <property type="match status" value="1"/>
</dbReference>
<evidence type="ECO:0000313" key="5">
    <source>
        <dbReference type="Proteomes" id="UP000728032"/>
    </source>
</evidence>
<dbReference type="PRINTS" id="PR00776">
    <property type="entry name" value="HEMOGLOBNASE"/>
</dbReference>
<dbReference type="GO" id="GO:0005773">
    <property type="term" value="C:vacuole"/>
    <property type="evidence" value="ECO:0007669"/>
    <property type="project" value="GOC"/>
</dbReference>
<dbReference type="PIRSF" id="PIRSF019663">
    <property type="entry name" value="Legumain"/>
    <property type="match status" value="1"/>
</dbReference>
<organism evidence="4">
    <name type="scientific">Oppiella nova</name>
    <dbReference type="NCBI Taxonomy" id="334625"/>
    <lineage>
        <taxon>Eukaryota</taxon>
        <taxon>Metazoa</taxon>
        <taxon>Ecdysozoa</taxon>
        <taxon>Arthropoda</taxon>
        <taxon>Chelicerata</taxon>
        <taxon>Arachnida</taxon>
        <taxon>Acari</taxon>
        <taxon>Acariformes</taxon>
        <taxon>Sarcoptiformes</taxon>
        <taxon>Oribatida</taxon>
        <taxon>Brachypylina</taxon>
        <taxon>Oppioidea</taxon>
        <taxon>Oppiidae</taxon>
        <taxon>Oppiella</taxon>
    </lineage>
</organism>
<evidence type="ECO:0000256" key="2">
    <source>
        <dbReference type="PIRSR" id="PIRSR019663-1"/>
    </source>
</evidence>
<dbReference type="InterPro" id="IPR001096">
    <property type="entry name" value="Peptidase_C13"/>
</dbReference>
<dbReference type="AlphaFoldDB" id="A0A7R9LAR4"/>
<feature type="active site" evidence="2">
    <location>
        <position position="127"/>
    </location>
</feature>
<dbReference type="Pfam" id="PF20985">
    <property type="entry name" value="Legum_prodom"/>
    <property type="match status" value="1"/>
</dbReference>
<dbReference type="Proteomes" id="UP000728032">
    <property type="component" value="Unassembled WGS sequence"/>
</dbReference>
<dbReference type="Pfam" id="PF01650">
    <property type="entry name" value="Peptidase_C13"/>
    <property type="match status" value="1"/>
</dbReference>
<keyword evidence="5" id="KW-1185">Reference proteome</keyword>
<evidence type="ECO:0000313" key="4">
    <source>
        <dbReference type="EMBL" id="CAD7638210.1"/>
    </source>
</evidence>
<feature type="domain" description="Legumain prodomain" evidence="3">
    <location>
        <begin position="262"/>
        <end position="352"/>
    </location>
</feature>
<dbReference type="GO" id="GO:0051603">
    <property type="term" value="P:proteolysis involved in protein catabolic process"/>
    <property type="evidence" value="ECO:0007669"/>
    <property type="project" value="TreeGrafter"/>
</dbReference>
<accession>A0A7R9LAR4</accession>
<sequence length="374" mass="42878">MLAFDSSRYFRKLPIAGAKGWGDYASQSSVYHAYQVVHANGIPDENIIVFHPDDIAYNPNNPVPGTIIDRPNGTDVYHGVPKDYVGKEVNPNTFLEVLRGSEKLATNGKKVLNSGPDDHVFIYFLDHGAPDVILFQSEYLYAEELNTALKDMHRDQRYGKLVFYLEACESGSMFDKLLPNNINIYAISSSKPTQNSGKMFDDKKYKTMIGYNKKSNKIQTDPDIDMLKDWDVVDNREAPVYVLRNLIENSDDLVEKQKYTEELETILKGREYVDNVFNEYVNSIQHLMPNIATNAILHTKQELNNRHCYRQLVDTFHQNCFNLNQNPYVLSKLQIFVNICEQMLDSSDADIAVNRLIQHCDRNGYKNDQQVEPG</sequence>
<dbReference type="InterPro" id="IPR048501">
    <property type="entry name" value="Legum_prodom"/>
</dbReference>
<name>A0A7R9LAR4_9ACAR</name>
<feature type="active site" description="Nucleophile" evidence="2">
    <location>
        <position position="168"/>
    </location>
</feature>
<dbReference type="InterPro" id="IPR046427">
    <property type="entry name" value="Legumain_prodom_sf"/>
</dbReference>
<evidence type="ECO:0000256" key="1">
    <source>
        <dbReference type="ARBA" id="ARBA00009941"/>
    </source>
</evidence>
<dbReference type="OrthoDB" id="192611at2759"/>
<dbReference type="GO" id="GO:0006624">
    <property type="term" value="P:vacuolar protein processing"/>
    <property type="evidence" value="ECO:0007669"/>
    <property type="project" value="TreeGrafter"/>
</dbReference>
<dbReference type="PANTHER" id="PTHR12000:SF42">
    <property type="entry name" value="LEGUMAIN"/>
    <property type="match status" value="1"/>
</dbReference>
<proteinExistence type="inferred from homology"/>
<dbReference type="PANTHER" id="PTHR12000">
    <property type="entry name" value="HEMOGLOBINASE FAMILY MEMBER"/>
    <property type="match status" value="1"/>
</dbReference>
<comment type="similarity">
    <text evidence="1">Belongs to the peptidase C13 family.</text>
</comment>
<reference evidence="4" key="1">
    <citation type="submission" date="2020-11" db="EMBL/GenBank/DDBJ databases">
        <authorList>
            <person name="Tran Van P."/>
        </authorList>
    </citation>
    <scope>NUCLEOTIDE SEQUENCE</scope>
</reference>
<gene>
    <name evidence="4" type="ORF">ONB1V03_LOCUS1275</name>
</gene>
<protein>
    <recommendedName>
        <fullName evidence="3">Legumain prodomain domain-containing protein</fullName>
    </recommendedName>
</protein>
<dbReference type="EMBL" id="CAJPVJ010000198">
    <property type="protein sequence ID" value="CAG2161671.1"/>
    <property type="molecule type" value="Genomic_DNA"/>
</dbReference>
<evidence type="ECO:0000259" key="3">
    <source>
        <dbReference type="Pfam" id="PF20985"/>
    </source>
</evidence>
<dbReference type="GO" id="GO:0004197">
    <property type="term" value="F:cysteine-type endopeptidase activity"/>
    <property type="evidence" value="ECO:0007669"/>
    <property type="project" value="TreeGrafter"/>
</dbReference>
<dbReference type="Gene3D" id="1.10.132.130">
    <property type="match status" value="1"/>
</dbReference>